<keyword evidence="2" id="KW-1185">Reference proteome</keyword>
<protein>
    <submittedName>
        <fullName evidence="1">Uncharacterized protein</fullName>
    </submittedName>
</protein>
<accession>A0ACB9QZ57</accession>
<organism evidence="1 2">
    <name type="scientific">Melastoma candidum</name>
    <dbReference type="NCBI Taxonomy" id="119954"/>
    <lineage>
        <taxon>Eukaryota</taxon>
        <taxon>Viridiplantae</taxon>
        <taxon>Streptophyta</taxon>
        <taxon>Embryophyta</taxon>
        <taxon>Tracheophyta</taxon>
        <taxon>Spermatophyta</taxon>
        <taxon>Magnoliopsida</taxon>
        <taxon>eudicotyledons</taxon>
        <taxon>Gunneridae</taxon>
        <taxon>Pentapetalae</taxon>
        <taxon>rosids</taxon>
        <taxon>malvids</taxon>
        <taxon>Myrtales</taxon>
        <taxon>Melastomataceae</taxon>
        <taxon>Melastomatoideae</taxon>
        <taxon>Melastomateae</taxon>
        <taxon>Melastoma</taxon>
    </lineage>
</organism>
<name>A0ACB9QZ57_9MYRT</name>
<dbReference type="EMBL" id="CM042883">
    <property type="protein sequence ID" value="KAI4371879.1"/>
    <property type="molecule type" value="Genomic_DNA"/>
</dbReference>
<gene>
    <name evidence="1" type="ORF">MLD38_010176</name>
</gene>
<dbReference type="Proteomes" id="UP001057402">
    <property type="component" value="Chromosome 4"/>
</dbReference>
<evidence type="ECO:0000313" key="1">
    <source>
        <dbReference type="EMBL" id="KAI4371879.1"/>
    </source>
</evidence>
<sequence length="151" mass="16849">MEMIVIKGAKLVPVQQQLFISIFLLFAGTTVTHYDGTLVSRICNPHVISFADELYDLAPNLVENLVDRTPKHVGLLFRFQIRGKDIFGNIHGPLYGVGYCSASLTPNDCSDCLVSAKTKLYEECSLHGIGAQVHLKDCDIRYENYNITDVK</sequence>
<reference evidence="2" key="1">
    <citation type="journal article" date="2023" name="Front. Plant Sci.">
        <title>Chromosomal-level genome assembly of Melastoma candidum provides insights into trichome evolution.</title>
        <authorList>
            <person name="Zhong Y."/>
            <person name="Wu W."/>
            <person name="Sun C."/>
            <person name="Zou P."/>
            <person name="Liu Y."/>
            <person name="Dai S."/>
            <person name="Zhou R."/>
        </authorList>
    </citation>
    <scope>NUCLEOTIDE SEQUENCE [LARGE SCALE GENOMIC DNA]</scope>
</reference>
<evidence type="ECO:0000313" key="2">
    <source>
        <dbReference type="Proteomes" id="UP001057402"/>
    </source>
</evidence>
<proteinExistence type="predicted"/>
<comment type="caution">
    <text evidence="1">The sequence shown here is derived from an EMBL/GenBank/DDBJ whole genome shotgun (WGS) entry which is preliminary data.</text>
</comment>